<protein>
    <submittedName>
        <fullName evidence="1">Uncharacterized protein</fullName>
    </submittedName>
</protein>
<name>A0A821S3U0_9NEOP</name>
<evidence type="ECO:0000313" key="1">
    <source>
        <dbReference type="EMBL" id="CAF4850653.1"/>
    </source>
</evidence>
<accession>A0A821S3U0</accession>
<proteinExistence type="predicted"/>
<reference evidence="1" key="1">
    <citation type="submission" date="2021-02" db="EMBL/GenBank/DDBJ databases">
        <authorList>
            <person name="Steward A R."/>
        </authorList>
    </citation>
    <scope>NUCLEOTIDE SEQUENCE</scope>
</reference>
<organism evidence="1 2">
    <name type="scientific">Pieris macdunnoughi</name>
    <dbReference type="NCBI Taxonomy" id="345717"/>
    <lineage>
        <taxon>Eukaryota</taxon>
        <taxon>Metazoa</taxon>
        <taxon>Ecdysozoa</taxon>
        <taxon>Arthropoda</taxon>
        <taxon>Hexapoda</taxon>
        <taxon>Insecta</taxon>
        <taxon>Pterygota</taxon>
        <taxon>Neoptera</taxon>
        <taxon>Endopterygota</taxon>
        <taxon>Lepidoptera</taxon>
        <taxon>Glossata</taxon>
        <taxon>Ditrysia</taxon>
        <taxon>Papilionoidea</taxon>
        <taxon>Pieridae</taxon>
        <taxon>Pierinae</taxon>
        <taxon>Pieris</taxon>
    </lineage>
</organism>
<dbReference type="EMBL" id="CAJOBZ010000016">
    <property type="protein sequence ID" value="CAF4850653.1"/>
    <property type="molecule type" value="Genomic_DNA"/>
</dbReference>
<gene>
    <name evidence="1" type="ORF">PMACD_LOCUS7015</name>
</gene>
<dbReference type="AlphaFoldDB" id="A0A821S3U0"/>
<keyword evidence="2" id="KW-1185">Reference proteome</keyword>
<dbReference type="Proteomes" id="UP000663880">
    <property type="component" value="Unassembled WGS sequence"/>
</dbReference>
<sequence>MNKFQRRLYRYPRKDYKYKEHEVEEVFPPKPPKNVFNCEKPMTNRCCSVAPDLVDATEQCVEEADEDLYQNLLIEQYGFDPRNLSTIDQLKEIKKLICGETPKVETASQYNPIENKKLSFMEAEYGFKWQDIDNTEDIDNFFVTERNETYSSDEVKINEVPKVKVIAEKFMKFKKDNIEVRRLDEKVVCVEYDVYKKHTNNGGLPSEPIQKLRTYYSVKPVEPQDTCIPSSVRLKYKIASEDLKNLTDKEVEIIDGKISENKPYLDDLRKVLKRKEAHEKKNKTVLDLMSLYKLAKRNLAFDDDVISKVELEEIKELITKNCASSIHGISRRTIKSEKDESKRGKTINAVSESIFTEILRNAEDRISKKSNIL</sequence>
<evidence type="ECO:0000313" key="2">
    <source>
        <dbReference type="Proteomes" id="UP000663880"/>
    </source>
</evidence>
<comment type="caution">
    <text evidence="1">The sequence shown here is derived from an EMBL/GenBank/DDBJ whole genome shotgun (WGS) entry which is preliminary data.</text>
</comment>
<dbReference type="OrthoDB" id="7476648at2759"/>